<evidence type="ECO:0000313" key="1">
    <source>
        <dbReference type="EMBL" id="OIJ04740.1"/>
    </source>
</evidence>
<reference evidence="2 3" key="2">
    <citation type="journal article" date="2017" name="Genome Announc.">
        <title>Draft Genome Sequences of Four Alkaliphilic Bacteria Belonging to the Anaerobacillus Genus.</title>
        <authorList>
            <person name="Bassil N.M."/>
            <person name="Lloyd J.R."/>
        </authorList>
    </citation>
    <scope>NUCLEOTIDE SEQUENCE [LARGE SCALE GENOMIC DNA]</scope>
    <source>
        <strain evidence="2 3">NB2006</strain>
    </source>
</reference>
<dbReference type="EMBL" id="CP063356">
    <property type="protein sequence ID" value="QOY34997.1"/>
    <property type="molecule type" value="Genomic_DNA"/>
</dbReference>
<reference evidence="2 3" key="3">
    <citation type="journal article" date="2019" name="Int. J. Syst. Evol. Microbiol.">
        <title>Anaerobacillus isosaccharinicus sp. nov., an alkaliphilic bacterium which degrades isosaccharinic acid.</title>
        <authorList>
            <person name="Bassil N.M."/>
            <person name="Lloyd J.R."/>
        </authorList>
    </citation>
    <scope>NUCLEOTIDE SEQUENCE [LARGE SCALE GENOMIC DNA]</scope>
    <source>
        <strain evidence="2 3">NB2006</strain>
    </source>
</reference>
<keyword evidence="3" id="KW-1185">Reference proteome</keyword>
<evidence type="ECO:0000313" key="2">
    <source>
        <dbReference type="EMBL" id="QOY34997.1"/>
    </source>
</evidence>
<organism evidence="1 3">
    <name type="scientific">Anaerobacillus isosaccharinicus</name>
    <dbReference type="NCBI Taxonomy" id="1532552"/>
    <lineage>
        <taxon>Bacteria</taxon>
        <taxon>Bacillati</taxon>
        <taxon>Bacillota</taxon>
        <taxon>Bacilli</taxon>
        <taxon>Bacillales</taxon>
        <taxon>Bacillaceae</taxon>
        <taxon>Anaerobacillus</taxon>
    </lineage>
</organism>
<dbReference type="OrthoDB" id="9786534at2"/>
<reference evidence="2" key="4">
    <citation type="submission" date="2020-10" db="EMBL/GenBank/DDBJ databases">
        <authorList>
            <person name="Bassil N.M."/>
            <person name="Lloyd J.R."/>
        </authorList>
    </citation>
    <scope>NUCLEOTIDE SEQUENCE</scope>
    <source>
        <strain evidence="2">NB2006</strain>
    </source>
</reference>
<dbReference type="RefSeq" id="WP_071319157.1">
    <property type="nucleotide sequence ID" value="NZ_CP063356.2"/>
</dbReference>
<proteinExistence type="predicted"/>
<sequence>MKKLYLAEVNKEIIKFKDKPNEVLTEKDISHLPTLVQNYFRYCGYIGKEKINNALVEWEDVYLKMSPTKDWIPLKCYQFNSVTEPTRIVYMTSKMFGIFPFEGRDKYHEGHGNMRIKLLKMFTVADAKGKEMDEAALVTVLAEALFVPGYALQDYLTWTTIDDTSVKGTISFNNTEVSGVFYFNGLGEYIRFETFDRHYSENGKEYKNVKWTGICGEHKEKNGIKYISGFSGVWNLEDSDFEYFKGKVTNITYNAKELID</sequence>
<evidence type="ECO:0000313" key="3">
    <source>
        <dbReference type="Proteomes" id="UP000180175"/>
    </source>
</evidence>
<protein>
    <submittedName>
        <fullName evidence="1">Uncharacterized protein</fullName>
    </submittedName>
</protein>
<reference evidence="1 3" key="1">
    <citation type="submission" date="2016-10" db="EMBL/GenBank/DDBJ databases">
        <title>Draft genome sequences of four alkaliphilic bacteria belonging to the Anaerobacillus genus.</title>
        <authorList>
            <person name="Bassil N.M."/>
            <person name="Lloyd J.R."/>
        </authorList>
    </citation>
    <scope>NUCLEOTIDE SEQUENCE [LARGE SCALE GENOMIC DNA]</scope>
    <source>
        <strain evidence="1 3">NB2006</strain>
    </source>
</reference>
<dbReference type="EMBL" id="LQXD01000197">
    <property type="protein sequence ID" value="OIJ04740.1"/>
    <property type="molecule type" value="Genomic_DNA"/>
</dbReference>
<dbReference type="KEGG" id="aia:AWH56_020130"/>
<name>A0A1S2KX82_9BACI</name>
<accession>A0A1S2KX82</accession>
<dbReference type="Proteomes" id="UP000180175">
    <property type="component" value="Chromosome"/>
</dbReference>
<dbReference type="Pfam" id="PF20181">
    <property type="entry name" value="DUF6544"/>
    <property type="match status" value="1"/>
</dbReference>
<gene>
    <name evidence="2" type="ORF">AWH56_020130</name>
    <name evidence="1" type="ORF">AWH56_22475</name>
</gene>
<dbReference type="InterPro" id="IPR046674">
    <property type="entry name" value="DUF6544"/>
</dbReference>
<dbReference type="AlphaFoldDB" id="A0A1S2KX82"/>